<keyword evidence="1" id="KW-0472">Membrane</keyword>
<gene>
    <name evidence="2" type="ORF">PoB_006358700</name>
</gene>
<protein>
    <recommendedName>
        <fullName evidence="4">Secreted protein</fullName>
    </recommendedName>
</protein>
<accession>A0AAV4CYT4</accession>
<keyword evidence="1" id="KW-0812">Transmembrane</keyword>
<dbReference type="AlphaFoldDB" id="A0AAV4CYT4"/>
<evidence type="ECO:0000256" key="1">
    <source>
        <dbReference type="SAM" id="Phobius"/>
    </source>
</evidence>
<keyword evidence="3" id="KW-1185">Reference proteome</keyword>
<evidence type="ECO:0000313" key="2">
    <source>
        <dbReference type="EMBL" id="GFO37082.1"/>
    </source>
</evidence>
<dbReference type="EMBL" id="BLXT01007171">
    <property type="protein sequence ID" value="GFO37082.1"/>
    <property type="molecule type" value="Genomic_DNA"/>
</dbReference>
<reference evidence="2 3" key="1">
    <citation type="journal article" date="2021" name="Elife">
        <title>Chloroplast acquisition without the gene transfer in kleptoplastic sea slugs, Plakobranchus ocellatus.</title>
        <authorList>
            <person name="Maeda T."/>
            <person name="Takahashi S."/>
            <person name="Yoshida T."/>
            <person name="Shimamura S."/>
            <person name="Takaki Y."/>
            <person name="Nagai Y."/>
            <person name="Toyoda A."/>
            <person name="Suzuki Y."/>
            <person name="Arimoto A."/>
            <person name="Ishii H."/>
            <person name="Satoh N."/>
            <person name="Nishiyama T."/>
            <person name="Hasebe M."/>
            <person name="Maruyama T."/>
            <person name="Minagawa J."/>
            <person name="Obokata J."/>
            <person name="Shigenobu S."/>
        </authorList>
    </citation>
    <scope>NUCLEOTIDE SEQUENCE [LARGE SCALE GENOMIC DNA]</scope>
</reference>
<dbReference type="Proteomes" id="UP000735302">
    <property type="component" value="Unassembled WGS sequence"/>
</dbReference>
<proteinExistence type="predicted"/>
<name>A0AAV4CYT4_9GAST</name>
<comment type="caution">
    <text evidence="2">The sequence shown here is derived from an EMBL/GenBank/DDBJ whole genome shotgun (WGS) entry which is preliminary data.</text>
</comment>
<evidence type="ECO:0000313" key="3">
    <source>
        <dbReference type="Proteomes" id="UP000735302"/>
    </source>
</evidence>
<feature type="transmembrane region" description="Helical" evidence="1">
    <location>
        <begin position="6"/>
        <end position="32"/>
    </location>
</feature>
<sequence>MPTFSIALHLLHFITAVSRFGVSMLPALMTWLKTAFLTEHRSASGSGTTGKLTVQQIQGSSVIFQAEDMAKPAQASLSKQVVHA</sequence>
<evidence type="ECO:0008006" key="4">
    <source>
        <dbReference type="Google" id="ProtNLM"/>
    </source>
</evidence>
<organism evidence="2 3">
    <name type="scientific">Plakobranchus ocellatus</name>
    <dbReference type="NCBI Taxonomy" id="259542"/>
    <lineage>
        <taxon>Eukaryota</taxon>
        <taxon>Metazoa</taxon>
        <taxon>Spiralia</taxon>
        <taxon>Lophotrochozoa</taxon>
        <taxon>Mollusca</taxon>
        <taxon>Gastropoda</taxon>
        <taxon>Heterobranchia</taxon>
        <taxon>Euthyneura</taxon>
        <taxon>Panpulmonata</taxon>
        <taxon>Sacoglossa</taxon>
        <taxon>Placobranchoidea</taxon>
        <taxon>Plakobranchidae</taxon>
        <taxon>Plakobranchus</taxon>
    </lineage>
</organism>
<keyword evidence="1" id="KW-1133">Transmembrane helix</keyword>